<evidence type="ECO:0000313" key="3">
    <source>
        <dbReference type="Proteomes" id="UP000053105"/>
    </source>
</evidence>
<dbReference type="EMBL" id="KQ435823">
    <property type="protein sequence ID" value="KOX72253.1"/>
    <property type="molecule type" value="Genomic_DNA"/>
</dbReference>
<protein>
    <submittedName>
        <fullName evidence="2">Uncharacterized protein</fullName>
    </submittedName>
</protein>
<feature type="region of interest" description="Disordered" evidence="1">
    <location>
        <begin position="1"/>
        <end position="23"/>
    </location>
</feature>
<dbReference type="Proteomes" id="UP000053105">
    <property type="component" value="Unassembled WGS sequence"/>
</dbReference>
<organism evidence="2 3">
    <name type="scientific">Melipona quadrifasciata</name>
    <dbReference type="NCBI Taxonomy" id="166423"/>
    <lineage>
        <taxon>Eukaryota</taxon>
        <taxon>Metazoa</taxon>
        <taxon>Ecdysozoa</taxon>
        <taxon>Arthropoda</taxon>
        <taxon>Hexapoda</taxon>
        <taxon>Insecta</taxon>
        <taxon>Pterygota</taxon>
        <taxon>Neoptera</taxon>
        <taxon>Endopterygota</taxon>
        <taxon>Hymenoptera</taxon>
        <taxon>Apocrita</taxon>
        <taxon>Aculeata</taxon>
        <taxon>Apoidea</taxon>
        <taxon>Anthophila</taxon>
        <taxon>Apidae</taxon>
        <taxon>Melipona</taxon>
    </lineage>
</organism>
<dbReference type="AlphaFoldDB" id="A0A0M8ZYL2"/>
<reference evidence="2 3" key="1">
    <citation type="submission" date="2015-07" db="EMBL/GenBank/DDBJ databases">
        <title>The genome of Melipona quadrifasciata.</title>
        <authorList>
            <person name="Pan H."/>
            <person name="Kapheim K."/>
        </authorList>
    </citation>
    <scope>NUCLEOTIDE SEQUENCE [LARGE SCALE GENOMIC DNA]</scope>
    <source>
        <strain evidence="2">0111107301</strain>
        <tissue evidence="2">Whole body</tissue>
    </source>
</reference>
<evidence type="ECO:0000256" key="1">
    <source>
        <dbReference type="SAM" id="MobiDB-lite"/>
    </source>
</evidence>
<accession>A0A0M8ZYL2</accession>
<proteinExistence type="predicted"/>
<feature type="compositionally biased region" description="Basic and acidic residues" evidence="1">
    <location>
        <begin position="1"/>
        <end position="10"/>
    </location>
</feature>
<evidence type="ECO:0000313" key="2">
    <source>
        <dbReference type="EMBL" id="KOX72253.1"/>
    </source>
</evidence>
<sequence>MSGVRLEAEFPSKPSGSAKKQRTTTVATANTISEHSDEIVSEMSIHALDSPVGGKSLVYESHGLRLMMNQYVKILFKNKGGKLLTSKGIGNVVVTQVSIDSRIMRIPITRQKNDDYCFHITQFAVQSAKSLNTGPSWNLLVSKDLAGMCRQKTLATWLHFLLSKKQTMFLTVD</sequence>
<keyword evidence="3" id="KW-1185">Reference proteome</keyword>
<name>A0A0M8ZYL2_9HYME</name>
<gene>
    <name evidence="2" type="ORF">WN51_03272</name>
</gene>